<keyword evidence="2" id="KW-0862">Zinc</keyword>
<dbReference type="GO" id="GO:0005507">
    <property type="term" value="F:copper ion binding"/>
    <property type="evidence" value="ECO:0007669"/>
    <property type="project" value="InterPro"/>
</dbReference>
<dbReference type="InterPro" id="IPR024134">
    <property type="entry name" value="SOD_Cu/Zn_/chaperone"/>
</dbReference>
<comment type="catalytic activity">
    <reaction evidence="4">
        <text>2 superoxide + 2 H(+) = H2O2 + O2</text>
        <dbReference type="Rhea" id="RHEA:20696"/>
        <dbReference type="ChEBI" id="CHEBI:15378"/>
        <dbReference type="ChEBI" id="CHEBI:15379"/>
        <dbReference type="ChEBI" id="CHEBI:16240"/>
        <dbReference type="ChEBI" id="CHEBI:18421"/>
        <dbReference type="EC" id="1.15.1.1"/>
    </reaction>
</comment>
<comment type="caution">
    <text evidence="5">The sequence shown here is derived from an EMBL/GenBank/DDBJ whole genome shotgun (WGS) entry which is preliminary data.</text>
</comment>
<sequence length="228" mass="25307">MSSEENLTRVEFAVKVKDEKALNRVKSSLINEGQIAEKNIESIVDAGEARIVCKTNIPWISLHEIIEKTGYESALVGFSDQSAVTILDERKLTNIKGVVRFCSSQKSIIVIDGVIDGLKENKEHKFGIYEYGDLSDGCNNLGEVYKNAIYNVNSNDKGRIVLRRTTDNDLTISDIIGRGVCISNDSGEKLACGVISRSAGVFQNFKRICLCSGKLLWDERDLQNIVKK</sequence>
<evidence type="ECO:0000313" key="6">
    <source>
        <dbReference type="Proteomes" id="UP001107558"/>
    </source>
</evidence>
<evidence type="ECO:0000256" key="4">
    <source>
        <dbReference type="ARBA" id="ARBA00049204"/>
    </source>
</evidence>
<evidence type="ECO:0000313" key="5">
    <source>
        <dbReference type="EMBL" id="KAG5674867.1"/>
    </source>
</evidence>
<evidence type="ECO:0000256" key="2">
    <source>
        <dbReference type="ARBA" id="ARBA00022833"/>
    </source>
</evidence>
<dbReference type="AlphaFoldDB" id="A0A9J6BZ78"/>
<accession>A0A9J6BZ78</accession>
<dbReference type="SUPFAM" id="SSF49329">
    <property type="entry name" value="Cu,Zn superoxide dismutase-like"/>
    <property type="match status" value="1"/>
</dbReference>
<protein>
    <recommendedName>
        <fullName evidence="1">superoxide dismutase</fullName>
        <ecNumber evidence="1">1.15.1.1</ecNumber>
    </recommendedName>
</protein>
<dbReference type="OrthoDB" id="666972at2759"/>
<evidence type="ECO:0000256" key="3">
    <source>
        <dbReference type="ARBA" id="ARBA00022862"/>
    </source>
</evidence>
<dbReference type="PANTHER" id="PTHR10003">
    <property type="entry name" value="SUPEROXIDE DISMUTASE CU-ZN -RELATED"/>
    <property type="match status" value="1"/>
</dbReference>
<dbReference type="Proteomes" id="UP001107558">
    <property type="component" value="Chromosome 2"/>
</dbReference>
<proteinExistence type="predicted"/>
<evidence type="ECO:0000256" key="1">
    <source>
        <dbReference type="ARBA" id="ARBA00012682"/>
    </source>
</evidence>
<gene>
    <name evidence="5" type="ORF">PVAND_004812</name>
</gene>
<dbReference type="EMBL" id="JADBJN010000002">
    <property type="protein sequence ID" value="KAG5674867.1"/>
    <property type="molecule type" value="Genomic_DNA"/>
</dbReference>
<name>A0A9J6BZ78_POLVA</name>
<dbReference type="GO" id="GO:0004784">
    <property type="term" value="F:superoxide dismutase activity"/>
    <property type="evidence" value="ECO:0007669"/>
    <property type="project" value="UniProtKB-EC"/>
</dbReference>
<keyword evidence="6" id="KW-1185">Reference proteome</keyword>
<reference evidence="5" key="1">
    <citation type="submission" date="2021-03" db="EMBL/GenBank/DDBJ databases">
        <title>Chromosome level genome of the anhydrobiotic midge Polypedilum vanderplanki.</title>
        <authorList>
            <person name="Yoshida Y."/>
            <person name="Kikawada T."/>
            <person name="Gusev O."/>
        </authorList>
    </citation>
    <scope>NUCLEOTIDE SEQUENCE</scope>
    <source>
        <strain evidence="5">NIAS01</strain>
        <tissue evidence="5">Whole body or cell culture</tissue>
    </source>
</reference>
<dbReference type="Gene3D" id="2.60.40.200">
    <property type="entry name" value="Superoxide dismutase, copper/zinc binding domain"/>
    <property type="match status" value="1"/>
</dbReference>
<keyword evidence="3" id="KW-0049">Antioxidant</keyword>
<dbReference type="InterPro" id="IPR036423">
    <property type="entry name" value="SOD-like_Cu/Zn_dom_sf"/>
</dbReference>
<dbReference type="EC" id="1.15.1.1" evidence="1"/>
<organism evidence="5 6">
    <name type="scientific">Polypedilum vanderplanki</name>
    <name type="common">Sleeping chironomid midge</name>
    <dbReference type="NCBI Taxonomy" id="319348"/>
    <lineage>
        <taxon>Eukaryota</taxon>
        <taxon>Metazoa</taxon>
        <taxon>Ecdysozoa</taxon>
        <taxon>Arthropoda</taxon>
        <taxon>Hexapoda</taxon>
        <taxon>Insecta</taxon>
        <taxon>Pterygota</taxon>
        <taxon>Neoptera</taxon>
        <taxon>Endopterygota</taxon>
        <taxon>Diptera</taxon>
        <taxon>Nematocera</taxon>
        <taxon>Chironomoidea</taxon>
        <taxon>Chironomidae</taxon>
        <taxon>Chironominae</taxon>
        <taxon>Polypedilum</taxon>
        <taxon>Polypedilum</taxon>
    </lineage>
</organism>